<feature type="compositionally biased region" description="Gly residues" evidence="2">
    <location>
        <begin position="80"/>
        <end position="104"/>
    </location>
</feature>
<evidence type="ECO:0000256" key="2">
    <source>
        <dbReference type="SAM" id="MobiDB-lite"/>
    </source>
</evidence>
<dbReference type="Gene3D" id="2.60.260.20">
    <property type="entry name" value="Urease metallochaperone UreE, N-terminal domain"/>
    <property type="match status" value="2"/>
</dbReference>
<dbReference type="EMBL" id="SJFN01000033">
    <property type="protein sequence ID" value="TBW34511.1"/>
    <property type="molecule type" value="Genomic_DNA"/>
</dbReference>
<dbReference type="GO" id="GO:0051082">
    <property type="term" value="F:unfolded protein binding"/>
    <property type="evidence" value="ECO:0007669"/>
    <property type="project" value="InterPro"/>
</dbReference>
<dbReference type="PRINTS" id="PR00625">
    <property type="entry name" value="JDOMAIN"/>
</dbReference>
<sequence length="315" mass="32879">MRDPYDVLGVGRSASADEIKKAFRRLAKKHHPDQNRNDPKAKEAFAELNSAYEILGDGGKRAQFDRGEIDAEGKPKFSAGPGGFDFRGGGPFGGGRGGPRGGHGAEPPFDDFLTDILGQAFGGGRAGFGRGPGMGAGAAGPGAGAAGAKTRGRGDDVEVQVPVSLEEVASHAKVRVELPSGRSLDVQLPEGVVDRQQIRLKGQGQPGATPGDALVTVVFRRHPQFQVDGHDLEVDVPVSLDEAALGGRVRVTTLDGVVELTLPAGTTCARALRLKGKGLPNKTGGRGDLYAKPRIVLSEGGDAELEAFLRARRAR</sequence>
<evidence type="ECO:0000313" key="4">
    <source>
        <dbReference type="EMBL" id="TBW34511.1"/>
    </source>
</evidence>
<feature type="region of interest" description="Disordered" evidence="2">
    <location>
        <begin position="71"/>
        <end position="106"/>
    </location>
</feature>
<dbReference type="CDD" id="cd06257">
    <property type="entry name" value="DnaJ"/>
    <property type="match status" value="1"/>
</dbReference>
<evidence type="ECO:0000259" key="3">
    <source>
        <dbReference type="PROSITE" id="PS50076"/>
    </source>
</evidence>
<dbReference type="OrthoDB" id="9779889at2"/>
<reference evidence="4 5" key="1">
    <citation type="submission" date="2019-02" db="EMBL/GenBank/DDBJ databases">
        <title>Siculibacillus lacustris gen. nov., sp. nov., a new rosette-forming bacterium isolated from a freshwater crater lake (Lake St. Ana, Romania).</title>
        <authorList>
            <person name="Felfoldi T."/>
            <person name="Marton Z."/>
            <person name="Szabo A."/>
            <person name="Mentes A."/>
            <person name="Boka K."/>
            <person name="Marialigeti K."/>
            <person name="Mathe I."/>
            <person name="Koncz M."/>
            <person name="Schumann P."/>
            <person name="Toth E."/>
        </authorList>
    </citation>
    <scope>NUCLEOTIDE SEQUENCE [LARGE SCALE GENOMIC DNA]</scope>
    <source>
        <strain evidence="4 5">SA-279</strain>
    </source>
</reference>
<dbReference type="SUPFAM" id="SSF49493">
    <property type="entry name" value="HSP40/DnaJ peptide-binding domain"/>
    <property type="match status" value="2"/>
</dbReference>
<dbReference type="InterPro" id="IPR002939">
    <property type="entry name" value="DnaJ_C"/>
</dbReference>
<name>A0A4Q9VHL7_9HYPH</name>
<dbReference type="GO" id="GO:0042026">
    <property type="term" value="P:protein refolding"/>
    <property type="evidence" value="ECO:0007669"/>
    <property type="project" value="TreeGrafter"/>
</dbReference>
<dbReference type="GO" id="GO:0005737">
    <property type="term" value="C:cytoplasm"/>
    <property type="evidence" value="ECO:0007669"/>
    <property type="project" value="TreeGrafter"/>
</dbReference>
<protein>
    <submittedName>
        <fullName evidence="4">J domain-containing protein</fullName>
    </submittedName>
</protein>
<comment type="caution">
    <text evidence="4">The sequence shown here is derived from an EMBL/GenBank/DDBJ whole genome shotgun (WGS) entry which is preliminary data.</text>
</comment>
<keyword evidence="5" id="KW-1185">Reference proteome</keyword>
<proteinExistence type="predicted"/>
<dbReference type="InterPro" id="IPR008971">
    <property type="entry name" value="HSP40/DnaJ_pept-bd"/>
</dbReference>
<organism evidence="4 5">
    <name type="scientific">Siculibacillus lacustris</name>
    <dbReference type="NCBI Taxonomy" id="1549641"/>
    <lineage>
        <taxon>Bacteria</taxon>
        <taxon>Pseudomonadati</taxon>
        <taxon>Pseudomonadota</taxon>
        <taxon>Alphaproteobacteria</taxon>
        <taxon>Hyphomicrobiales</taxon>
        <taxon>Ancalomicrobiaceae</taxon>
        <taxon>Siculibacillus</taxon>
    </lineage>
</organism>
<feature type="domain" description="J" evidence="3">
    <location>
        <begin position="3"/>
        <end position="68"/>
    </location>
</feature>
<dbReference type="PROSITE" id="PS00636">
    <property type="entry name" value="DNAJ_1"/>
    <property type="match status" value="1"/>
</dbReference>
<dbReference type="AlphaFoldDB" id="A0A4Q9VHL7"/>
<keyword evidence="1" id="KW-0143">Chaperone</keyword>
<dbReference type="Pfam" id="PF00226">
    <property type="entry name" value="DnaJ"/>
    <property type="match status" value="1"/>
</dbReference>
<dbReference type="CDD" id="cd10747">
    <property type="entry name" value="DnaJ_C"/>
    <property type="match status" value="1"/>
</dbReference>
<dbReference type="PANTHER" id="PTHR43096:SF52">
    <property type="entry name" value="DNAJ HOMOLOG 1, MITOCHONDRIAL-RELATED"/>
    <property type="match status" value="1"/>
</dbReference>
<dbReference type="Proteomes" id="UP000292781">
    <property type="component" value="Unassembled WGS sequence"/>
</dbReference>
<dbReference type="InterPro" id="IPR018253">
    <property type="entry name" value="DnaJ_domain_CS"/>
</dbReference>
<dbReference type="PROSITE" id="PS50076">
    <property type="entry name" value="DNAJ_2"/>
    <property type="match status" value="1"/>
</dbReference>
<gene>
    <name evidence="4" type="ORF">EYW49_18160</name>
</gene>
<accession>A0A4Q9VHL7</accession>
<dbReference type="PANTHER" id="PTHR43096">
    <property type="entry name" value="DNAJ HOMOLOG 1, MITOCHONDRIAL-RELATED"/>
    <property type="match status" value="1"/>
</dbReference>
<dbReference type="Pfam" id="PF01556">
    <property type="entry name" value="DnaJ_C"/>
    <property type="match status" value="1"/>
</dbReference>
<dbReference type="SMART" id="SM00271">
    <property type="entry name" value="DnaJ"/>
    <property type="match status" value="1"/>
</dbReference>
<dbReference type="InterPro" id="IPR001623">
    <property type="entry name" value="DnaJ_domain"/>
</dbReference>
<evidence type="ECO:0000256" key="1">
    <source>
        <dbReference type="ARBA" id="ARBA00023186"/>
    </source>
</evidence>
<dbReference type="Gene3D" id="1.10.287.110">
    <property type="entry name" value="DnaJ domain"/>
    <property type="match status" value="1"/>
</dbReference>
<dbReference type="InterPro" id="IPR036869">
    <property type="entry name" value="J_dom_sf"/>
</dbReference>
<evidence type="ECO:0000313" key="5">
    <source>
        <dbReference type="Proteomes" id="UP000292781"/>
    </source>
</evidence>
<dbReference type="SUPFAM" id="SSF46565">
    <property type="entry name" value="Chaperone J-domain"/>
    <property type="match status" value="1"/>
</dbReference>
<dbReference type="RefSeq" id="WP_131311049.1">
    <property type="nucleotide sequence ID" value="NZ_SJFN01000033.1"/>
</dbReference>